<evidence type="ECO:0000313" key="3">
    <source>
        <dbReference type="Proteomes" id="UP001377692"/>
    </source>
</evidence>
<feature type="domain" description="LapA adhesin" evidence="1">
    <location>
        <begin position="887"/>
        <end position="986"/>
    </location>
</feature>
<feature type="domain" description="LapA adhesin" evidence="1">
    <location>
        <begin position="580"/>
        <end position="677"/>
    </location>
</feature>
<dbReference type="NCBIfam" id="NF033682">
    <property type="entry name" value="retention_LapA"/>
    <property type="match status" value="1"/>
</dbReference>
<protein>
    <submittedName>
        <fullName evidence="2">Retention module-containing protein</fullName>
    </submittedName>
</protein>
<accession>A0ABU8REN4</accession>
<name>A0ABU8REN4_9PSED</name>
<feature type="domain" description="LapA adhesin" evidence="1">
    <location>
        <begin position="480"/>
        <end position="577"/>
    </location>
</feature>
<feature type="non-terminal residue" evidence="2">
    <location>
        <position position="1240"/>
    </location>
</feature>
<dbReference type="InterPro" id="IPR047777">
    <property type="entry name" value="LapA-like_RM"/>
</dbReference>
<feature type="domain" description="LapA adhesin" evidence="1">
    <location>
        <begin position="280"/>
        <end position="377"/>
    </location>
</feature>
<comment type="caution">
    <text evidence="2">The sequence shown here is derived from an EMBL/GenBank/DDBJ whole genome shotgun (WGS) entry which is preliminary data.</text>
</comment>
<feature type="domain" description="LapA adhesin" evidence="1">
    <location>
        <begin position="680"/>
        <end position="777"/>
    </location>
</feature>
<dbReference type="Proteomes" id="UP001377692">
    <property type="component" value="Unassembled WGS sequence"/>
</dbReference>
<dbReference type="RefSeq" id="WP_339551497.1">
    <property type="nucleotide sequence ID" value="NZ_JBBHLD010000051.1"/>
</dbReference>
<sequence>MSSVVAIVKSIVGQVIAVSPEGIRRVLIEGDRLLAGEEVLTGPGGAVTLELADGRMLDLGRDSQWSADAPYSSADLSQATAQAAPSVEELQQAIAAGVDPTTELEATAAGPAAAGGGGALGGGHSFVMLEETAGRVDPSIGFPTGPLGFAAALDNEDVGAVDTSNNNQVIPPTTETNVSTALVLNATPSITEAGGVIVYTATVGQAPTSNLIVTLANGAVIVIPAGQTSGSVNVTIPANDTPYIDGGQISTTVTGTTGGNGLIVTLPQTPAVTQITDTIDTTTATLTATPSVTEGGVITYTVTLSNPAQTPVTVTLSNGQTITIEPGKSQGSVDFQTPANDVYNNGSTVSTTITGATGGNFEQLTPNPAPAETTINDSVDVTTATLTASPSVTEGGVITYTVTLSNPAQTPVTVTLSNGQTITVEAGKTQGSVDFQTPANDVYNNGSTVSTTITGATGGNFEQLTPNPTPAQTTINDSVDVTTATLTANPSVTEGGVITYTVTLSNPAQTPVTVTLSNGQTITVEAGKTQGSVDFQTPANDVYNNGSTVSTTITGATGGNFEQLTPNPTPAQTTINDSVDVTTATLTANPSVTEGGVITYTVTLSNPAQTPVTVTLSNGQTITVEAGKTQGSVDFQTPANDVYNNGSTVSTTITGATGGNFEQLTPNPTPAQTTINDSVDVTTATLTANPSVTEGGVITYTVTLSNPAQTPVTVTLSNGQTITVEAGKTQGSVDFQTPANDVYNNGSTVTVTIKDATGGNFEQLTPNPTPASTVINDSVDTVTVSIVSNGNVTEDQQPSFTIKVSQALDRPLTVTLSNGETVTIEAGKTEVEYKTPAQGDDVIKDAGSVTLSVTDATVSGATFEHLAIGGPATVEISDTISEVVATLTVDKATVAEGGQVTYTVTLTNAQGLSVTQHGALTFTLTDGTKVTIPADSASGTATITVNDDVYVGGQAAIANKLESVSGADSFEKLTLGGETVTTSVTDEPGSGTPGTGNQGDLVQVTITADQVSVAENVKPTFTVHINTALTHDLVVTLSNNAQVTIKAGETSAPYTHEAQGDDVYKDAGEISLGIKSAVDVDGRAFENLQLGDAASVKVTDTTDDVIAKLTATPSVTEGGEITYTVTLTNKDGLPIDNHAPLYFTLSDGKTVITVPANGTTGSITVTAPDNVYTGTNPPVEQSLQAVSGADAWKFENLVLDKTPVSTTVTDEPGTPGNEGDVVKVTITADQVSVAENVKPT</sequence>
<organism evidence="2 3">
    <name type="scientific">Pseudomonas kermanshahensis</name>
    <dbReference type="NCBI Taxonomy" id="2745482"/>
    <lineage>
        <taxon>Bacteria</taxon>
        <taxon>Pseudomonadati</taxon>
        <taxon>Pseudomonadota</taxon>
        <taxon>Gammaproteobacteria</taxon>
        <taxon>Pseudomonadales</taxon>
        <taxon>Pseudomonadaceae</taxon>
        <taxon>Pseudomonas</taxon>
    </lineage>
</organism>
<keyword evidence="3" id="KW-1185">Reference proteome</keyword>
<feature type="domain" description="LapA adhesin" evidence="1">
    <location>
        <begin position="1103"/>
        <end position="1210"/>
    </location>
</feature>
<feature type="domain" description="LapA adhesin" evidence="1">
    <location>
        <begin position="1000"/>
        <end position="1101"/>
    </location>
</feature>
<dbReference type="InterPro" id="IPR046779">
    <property type="entry name" value="LapA_adhesin_dom"/>
</dbReference>
<feature type="domain" description="LapA adhesin" evidence="1">
    <location>
        <begin position="780"/>
        <end position="879"/>
    </location>
</feature>
<feature type="domain" description="LapA adhesin" evidence="1">
    <location>
        <begin position="380"/>
        <end position="477"/>
    </location>
</feature>
<proteinExistence type="predicted"/>
<gene>
    <name evidence="2" type="ORF">V7V80_27205</name>
</gene>
<evidence type="ECO:0000259" key="1">
    <source>
        <dbReference type="Pfam" id="PF20579"/>
    </source>
</evidence>
<dbReference type="EMBL" id="JBBHLD010000051">
    <property type="protein sequence ID" value="MEJ5908369.1"/>
    <property type="molecule type" value="Genomic_DNA"/>
</dbReference>
<feature type="domain" description="LapA adhesin" evidence="1">
    <location>
        <begin position="180"/>
        <end position="278"/>
    </location>
</feature>
<dbReference type="Pfam" id="PF20579">
    <property type="entry name" value="LapA"/>
    <property type="match status" value="10"/>
</dbReference>
<dbReference type="InterPro" id="IPR038081">
    <property type="entry name" value="CalX-like_sf"/>
</dbReference>
<dbReference type="SUPFAM" id="SSF141072">
    <property type="entry name" value="CalX-like"/>
    <property type="match status" value="5"/>
</dbReference>
<evidence type="ECO:0000313" key="2">
    <source>
        <dbReference type="EMBL" id="MEJ5908369.1"/>
    </source>
</evidence>
<reference evidence="2 3" key="1">
    <citation type="submission" date="2024-02" db="EMBL/GenBank/DDBJ databases">
        <title>Identification of pathogenicity and growth-promoting functions of Pseudomonas putida variants.</title>
        <authorList>
            <person name="Sun J."/>
        </authorList>
    </citation>
    <scope>NUCLEOTIDE SEQUENCE [LARGE SCALE GENOMIC DNA]</scope>
    <source>
        <strain evidence="2 3">A04</strain>
    </source>
</reference>